<name>V5Z6R4_9GAMM</name>
<keyword evidence="1" id="KW-0472">Membrane</keyword>
<accession>V5Z6R4</accession>
<dbReference type="AlphaFoldDB" id="V5Z6R4"/>
<dbReference type="Proteomes" id="UP000018217">
    <property type="component" value="Unassembled WGS sequence"/>
</dbReference>
<gene>
    <name evidence="2" type="ORF">EPIR_1631</name>
</gene>
<keyword evidence="3" id="KW-1185">Reference proteome</keyword>
<reference evidence="2 3" key="1">
    <citation type="journal article" date="2013" name="Syst. Appl. Microbiol.">
        <title>Phylogenetic position and virulence apparatus of the pear flower necrosis pathogen Erwinia piriflorinigrans CFBP 5888T as assessed by comparative genomics.</title>
        <authorList>
            <person name="Smits T.H."/>
            <person name="Rezzonico F."/>
            <person name="Lopez M.M."/>
            <person name="Blom J."/>
            <person name="Goesmann A."/>
            <person name="Frey J.E."/>
            <person name="Duffy B."/>
        </authorList>
    </citation>
    <scope>NUCLEOTIDE SEQUENCE [LARGE SCALE GENOMIC DNA]</scope>
    <source>
        <strain evidence="3">CFBP5888</strain>
    </source>
</reference>
<sequence>MDCHYFLKPENRWLNKLYFLYLFSGFVLLTLC</sequence>
<feature type="transmembrane region" description="Helical" evidence="1">
    <location>
        <begin position="13"/>
        <end position="31"/>
    </location>
</feature>
<protein>
    <submittedName>
        <fullName evidence="2">Uncharacterized protein</fullName>
    </submittedName>
</protein>
<keyword evidence="1" id="KW-1133">Transmembrane helix</keyword>
<comment type="caution">
    <text evidence="2">The sequence shown here is derived from an EMBL/GenBank/DDBJ whole genome shotgun (WGS) entry which is preliminary data.</text>
</comment>
<proteinExistence type="predicted"/>
<evidence type="ECO:0000313" key="3">
    <source>
        <dbReference type="Proteomes" id="UP000018217"/>
    </source>
</evidence>
<keyword evidence="1" id="KW-0812">Transmembrane</keyword>
<evidence type="ECO:0000313" key="2">
    <source>
        <dbReference type="EMBL" id="CCG86996.1"/>
    </source>
</evidence>
<evidence type="ECO:0000256" key="1">
    <source>
        <dbReference type="SAM" id="Phobius"/>
    </source>
</evidence>
<organism evidence="2 3">
    <name type="scientific">Erwinia piriflorinigrans CFBP 5888</name>
    <dbReference type="NCBI Taxonomy" id="1161919"/>
    <lineage>
        <taxon>Bacteria</taxon>
        <taxon>Pseudomonadati</taxon>
        <taxon>Pseudomonadota</taxon>
        <taxon>Gammaproteobacteria</taxon>
        <taxon>Enterobacterales</taxon>
        <taxon>Erwiniaceae</taxon>
        <taxon>Erwinia</taxon>
    </lineage>
</organism>
<dbReference type="EMBL" id="CAHS01000014">
    <property type="protein sequence ID" value="CCG86996.1"/>
    <property type="molecule type" value="Genomic_DNA"/>
</dbReference>